<organism evidence="5">
    <name type="scientific">Salvia splendens</name>
    <name type="common">Scarlet sage</name>
    <dbReference type="NCBI Taxonomy" id="180675"/>
    <lineage>
        <taxon>Eukaryota</taxon>
        <taxon>Viridiplantae</taxon>
        <taxon>Streptophyta</taxon>
        <taxon>Embryophyta</taxon>
        <taxon>Tracheophyta</taxon>
        <taxon>Spermatophyta</taxon>
        <taxon>Magnoliopsida</taxon>
        <taxon>eudicotyledons</taxon>
        <taxon>Gunneridae</taxon>
        <taxon>Pentapetalae</taxon>
        <taxon>asterids</taxon>
        <taxon>lamiids</taxon>
        <taxon>Lamiales</taxon>
        <taxon>Lamiaceae</taxon>
        <taxon>Nepetoideae</taxon>
        <taxon>Mentheae</taxon>
        <taxon>Salviinae</taxon>
        <taxon>Salvia</taxon>
        <taxon>Salvia subgen. Calosphace</taxon>
        <taxon>core Calosphace</taxon>
    </lineage>
</organism>
<proteinExistence type="predicted"/>
<accession>A0A8X8XGG8</accession>
<dbReference type="GO" id="GO:0005886">
    <property type="term" value="C:plasma membrane"/>
    <property type="evidence" value="ECO:0007669"/>
    <property type="project" value="TreeGrafter"/>
</dbReference>
<reference evidence="5" key="2">
    <citation type="submission" date="2020-08" db="EMBL/GenBank/DDBJ databases">
        <title>Plant Genome Project.</title>
        <authorList>
            <person name="Zhang R.-G."/>
        </authorList>
    </citation>
    <scope>NUCLEOTIDE SEQUENCE</scope>
    <source>
        <strain evidence="5">Huo1</strain>
        <tissue evidence="5">Leaf</tissue>
    </source>
</reference>
<dbReference type="Proteomes" id="UP000298416">
    <property type="component" value="Unassembled WGS sequence"/>
</dbReference>
<dbReference type="InterPro" id="IPR008250">
    <property type="entry name" value="ATPase_P-typ_transduc_dom_A_sf"/>
</dbReference>
<dbReference type="InterPro" id="IPR004014">
    <property type="entry name" value="ATPase_P-typ_cation-transptr_N"/>
</dbReference>
<dbReference type="SUPFAM" id="SSF81653">
    <property type="entry name" value="Calcium ATPase, transduction domain A"/>
    <property type="match status" value="1"/>
</dbReference>
<dbReference type="PANTHER" id="PTHR24093:SF432">
    <property type="entry name" value="CALCIUM-TRANSPORTING ATPASE 12, PLASMA MEMBRANE-TYPE-LIKE"/>
    <property type="match status" value="1"/>
</dbReference>
<evidence type="ECO:0000259" key="3">
    <source>
        <dbReference type="Pfam" id="PF00122"/>
    </source>
</evidence>
<name>A0A8X8XGG8_SALSN</name>
<feature type="transmembrane region" description="Helical" evidence="2">
    <location>
        <begin position="282"/>
        <end position="308"/>
    </location>
</feature>
<sequence length="520" mass="57658">MLQSEEYLVSREILAEAVERNCRDALDHYGGIEYIASALRTNIEVGIVGDADDLKSRCEAFGSNMPTSQPQPHSIKRILQDALRDTTIILLLCCAMLSLAIGIKINGAAEGNSPNKVLVVRNGLVDAILESELVVGDIVWLSPGDRIPADGIFVNGDDSFKLNADLEVDYYRRPSLFTGGEVSQGRCCMLVTSVGDNTERNRLMRSIRDDHRFQLLDAIEKTSSKFDKIWLSLWLVLLVVQFVRCFVAKKVQADKDPKGVKNKMEDLMKEVVKKERLKAKGLFSLLLVLVFASRDGLPLALFVSLSYASHRIKSCKATVGRLQASATVGLITTICATGLVLKHSELAELWIGFDLVHHNLQGDAQLVETLCQGILLQTSPNGCFEEICLLSWARAVLGLTNTETECYYNFSSTVRYQMAANLWCSILESECQVEDKVVVHVHWSGPPDSILPICSHYYTLQGNIETIHALKATPFKQLLAPYGQSPDGTLFQANGHCEKKCYSSDKVMEEEVALEEPPKE</sequence>
<keyword evidence="1" id="KW-0460">Magnesium</keyword>
<dbReference type="InterPro" id="IPR023298">
    <property type="entry name" value="ATPase_P-typ_TM_dom_sf"/>
</dbReference>
<dbReference type="PANTHER" id="PTHR24093">
    <property type="entry name" value="CATION TRANSPORTING ATPASE"/>
    <property type="match status" value="1"/>
</dbReference>
<feature type="domain" description="P-type ATPase A" evidence="3">
    <location>
        <begin position="113"/>
        <end position="207"/>
    </location>
</feature>
<dbReference type="Pfam" id="PF00690">
    <property type="entry name" value="Cation_ATPase_N"/>
    <property type="match status" value="1"/>
</dbReference>
<dbReference type="Gene3D" id="1.20.1110.10">
    <property type="entry name" value="Calcium-transporting ATPase, transmembrane domain"/>
    <property type="match status" value="1"/>
</dbReference>
<evidence type="ECO:0000256" key="2">
    <source>
        <dbReference type="SAM" id="Phobius"/>
    </source>
</evidence>
<keyword evidence="6" id="KW-1185">Reference proteome</keyword>
<evidence type="ECO:0000259" key="4">
    <source>
        <dbReference type="Pfam" id="PF00690"/>
    </source>
</evidence>
<keyword evidence="2" id="KW-0472">Membrane</keyword>
<comment type="caution">
    <text evidence="5">The sequence shown here is derived from an EMBL/GenBank/DDBJ whole genome shotgun (WGS) entry which is preliminary data.</text>
</comment>
<feature type="domain" description="Cation-transporting P-type ATPase N-terminal" evidence="4">
    <location>
        <begin position="28"/>
        <end position="98"/>
    </location>
</feature>
<dbReference type="SUPFAM" id="SSF81665">
    <property type="entry name" value="Calcium ATPase, transmembrane domain M"/>
    <property type="match status" value="1"/>
</dbReference>
<dbReference type="EMBL" id="PNBA02000010">
    <property type="protein sequence ID" value="KAG6411710.1"/>
    <property type="molecule type" value="Genomic_DNA"/>
</dbReference>
<dbReference type="Pfam" id="PF00122">
    <property type="entry name" value="E1-E2_ATPase"/>
    <property type="match status" value="1"/>
</dbReference>
<dbReference type="AlphaFoldDB" id="A0A8X8XGG8"/>
<dbReference type="GO" id="GO:0005388">
    <property type="term" value="F:P-type calcium transporter activity"/>
    <property type="evidence" value="ECO:0007669"/>
    <property type="project" value="TreeGrafter"/>
</dbReference>
<evidence type="ECO:0000313" key="5">
    <source>
        <dbReference type="EMBL" id="KAG6411710.1"/>
    </source>
</evidence>
<protein>
    <submittedName>
        <fullName evidence="5">Uncharacterized protein</fullName>
    </submittedName>
</protein>
<reference evidence="5" key="1">
    <citation type="submission" date="2018-01" db="EMBL/GenBank/DDBJ databases">
        <authorList>
            <person name="Mao J.F."/>
        </authorList>
    </citation>
    <scope>NUCLEOTIDE SEQUENCE</scope>
    <source>
        <strain evidence="5">Huo1</strain>
        <tissue evidence="5">Leaf</tissue>
    </source>
</reference>
<feature type="transmembrane region" description="Helical" evidence="2">
    <location>
        <begin position="229"/>
        <end position="247"/>
    </location>
</feature>
<evidence type="ECO:0000256" key="1">
    <source>
        <dbReference type="ARBA" id="ARBA00022842"/>
    </source>
</evidence>
<evidence type="ECO:0000313" key="6">
    <source>
        <dbReference type="Proteomes" id="UP000298416"/>
    </source>
</evidence>
<dbReference type="InterPro" id="IPR059000">
    <property type="entry name" value="ATPase_P-type_domA"/>
</dbReference>
<keyword evidence="2" id="KW-1133">Transmembrane helix</keyword>
<gene>
    <name evidence="5" type="ORF">SASPL_129794</name>
</gene>
<keyword evidence="2" id="KW-0812">Transmembrane</keyword>